<evidence type="ECO:0000313" key="2">
    <source>
        <dbReference type="EMBL" id="AZQ45037.1"/>
    </source>
</evidence>
<proteinExistence type="predicted"/>
<dbReference type="AlphaFoldDB" id="A0A3S9N0V1"/>
<organism evidence="2 3">
    <name type="scientific">Nonlabens ponticola</name>
    <dbReference type="NCBI Taxonomy" id="2496866"/>
    <lineage>
        <taxon>Bacteria</taxon>
        <taxon>Pseudomonadati</taxon>
        <taxon>Bacteroidota</taxon>
        <taxon>Flavobacteriia</taxon>
        <taxon>Flavobacteriales</taxon>
        <taxon>Flavobacteriaceae</taxon>
        <taxon>Nonlabens</taxon>
    </lineage>
</organism>
<evidence type="ECO:0000313" key="3">
    <source>
        <dbReference type="Proteomes" id="UP000279600"/>
    </source>
</evidence>
<dbReference type="KEGG" id="noj:EJ995_12645"/>
<dbReference type="EMBL" id="CP034549">
    <property type="protein sequence ID" value="AZQ45037.1"/>
    <property type="molecule type" value="Genomic_DNA"/>
</dbReference>
<accession>A0A3S9N0V1</accession>
<feature type="chain" id="PRO_5019569151" evidence="1">
    <location>
        <begin position="24"/>
        <end position="133"/>
    </location>
</feature>
<evidence type="ECO:0000256" key="1">
    <source>
        <dbReference type="SAM" id="SignalP"/>
    </source>
</evidence>
<name>A0A3S9N0V1_9FLAO</name>
<dbReference type="Gene3D" id="2.60.40.10">
    <property type="entry name" value="Immunoglobulins"/>
    <property type="match status" value="1"/>
</dbReference>
<protein>
    <submittedName>
        <fullName evidence="2">DUF1573 domain-containing protein</fullName>
    </submittedName>
</protein>
<gene>
    <name evidence="2" type="ORF">EJ995_12645</name>
</gene>
<dbReference type="InterPro" id="IPR011467">
    <property type="entry name" value="DUF1573"/>
</dbReference>
<dbReference type="OrthoDB" id="826619at2"/>
<dbReference type="Pfam" id="PF07610">
    <property type="entry name" value="DUF1573"/>
    <property type="match status" value="1"/>
</dbReference>
<dbReference type="InterPro" id="IPR013783">
    <property type="entry name" value="Ig-like_fold"/>
</dbReference>
<feature type="signal peptide" evidence="1">
    <location>
        <begin position="1"/>
        <end position="23"/>
    </location>
</feature>
<dbReference type="PANTHER" id="PTHR37833">
    <property type="entry name" value="LIPOPROTEIN-RELATED"/>
    <property type="match status" value="1"/>
</dbReference>
<keyword evidence="3" id="KW-1185">Reference proteome</keyword>
<dbReference type="Proteomes" id="UP000279600">
    <property type="component" value="Chromosome"/>
</dbReference>
<keyword evidence="1" id="KW-0732">Signal</keyword>
<dbReference type="PANTHER" id="PTHR37833:SF1">
    <property type="entry name" value="SIGNAL PEPTIDE PROTEIN"/>
    <property type="match status" value="1"/>
</dbReference>
<dbReference type="RefSeq" id="WP_126448745.1">
    <property type="nucleotide sequence ID" value="NZ_CP034549.1"/>
</dbReference>
<reference evidence="2 3" key="1">
    <citation type="submission" date="2018-12" db="EMBL/GenBank/DDBJ databases">
        <title>Complete genome of Nonlabens sp. MJ115.</title>
        <authorList>
            <person name="Choi H.S."/>
            <person name="Jung J."/>
        </authorList>
    </citation>
    <scope>NUCLEOTIDE SEQUENCE [LARGE SCALE GENOMIC DNA]</scope>
    <source>
        <strain evidence="2 3">MJ115</strain>
    </source>
</reference>
<sequence>MYLNLKYLIIIVVCLSGTQSMTAQNKVSDELTTIVFEQKTIDYGTIEKGSDGEREFIFTNTGEHDFILKNIFSSCNCDVISKPEEPIAPGTKGKILVIYDTKKVGPIVKTMTIMGNIKEKVIALKLTGVVKEG</sequence>